<reference evidence="2 3" key="1">
    <citation type="submission" date="2018-06" db="EMBL/GenBank/DDBJ databases">
        <title>A transcriptomic atlas of mushroom development highlights an independent origin of complex multicellularity.</title>
        <authorList>
            <consortium name="DOE Joint Genome Institute"/>
            <person name="Krizsan K."/>
            <person name="Almasi E."/>
            <person name="Merenyi Z."/>
            <person name="Sahu N."/>
            <person name="Viragh M."/>
            <person name="Koszo T."/>
            <person name="Mondo S."/>
            <person name="Kiss B."/>
            <person name="Balint B."/>
            <person name="Kues U."/>
            <person name="Barry K."/>
            <person name="Hegedus J.C."/>
            <person name="Henrissat B."/>
            <person name="Johnson J."/>
            <person name="Lipzen A."/>
            <person name="Ohm R."/>
            <person name="Nagy I."/>
            <person name="Pangilinan J."/>
            <person name="Yan J."/>
            <person name="Xiong Y."/>
            <person name="Grigoriev I.V."/>
            <person name="Hibbett D.S."/>
            <person name="Nagy L.G."/>
        </authorList>
    </citation>
    <scope>NUCLEOTIDE SEQUENCE [LARGE SCALE GENOMIC DNA]</scope>
    <source>
        <strain evidence="2 3">SZMC22713</strain>
    </source>
</reference>
<sequence>MATPENSDPTYHASYAFPDGDLVLQSKEGTLFRVHSLVMKLASQEPFETMLELGSKDGQENGDDARIPMFESDEVLLAMLNIIYPNGDMGQHPSSLGFAKQLLAAGDKFHMNKVVNMPACSYCFDVYAIACQYDWEEVANEATFAVLACDKKTWRTRGRSLEKESFDKLLDLHAQRKTAMKEALGFGGHYPVMWTRIKNKVHANCHKHWGPKTNRWTGWELLTLHVLLQMEMVSFGGKIRDRDFMDKDDLWSYLIEDECHECGKAEIFDKYNLHVEVIRVLNSVPKTV</sequence>
<protein>
    <recommendedName>
        <fullName evidence="1">BTB domain-containing protein</fullName>
    </recommendedName>
</protein>
<accession>A0A4Y7QGT9</accession>
<dbReference type="InterPro" id="IPR011333">
    <property type="entry name" value="SKP1/BTB/POZ_sf"/>
</dbReference>
<keyword evidence="3" id="KW-1185">Reference proteome</keyword>
<dbReference type="STRING" id="50990.A0A4Y7QGT9"/>
<evidence type="ECO:0000313" key="2">
    <source>
        <dbReference type="EMBL" id="TDL26556.1"/>
    </source>
</evidence>
<dbReference type="EMBL" id="ML170161">
    <property type="protein sequence ID" value="TDL26556.1"/>
    <property type="molecule type" value="Genomic_DNA"/>
</dbReference>
<dbReference type="VEuPathDB" id="FungiDB:BD410DRAFT_825706"/>
<name>A0A4Y7QGT9_9AGAM</name>
<evidence type="ECO:0000259" key="1">
    <source>
        <dbReference type="Pfam" id="PF00651"/>
    </source>
</evidence>
<dbReference type="Gene3D" id="3.30.710.10">
    <property type="entry name" value="Potassium Channel Kv1.1, Chain A"/>
    <property type="match status" value="1"/>
</dbReference>
<organism evidence="2 3">
    <name type="scientific">Rickenella mellea</name>
    <dbReference type="NCBI Taxonomy" id="50990"/>
    <lineage>
        <taxon>Eukaryota</taxon>
        <taxon>Fungi</taxon>
        <taxon>Dikarya</taxon>
        <taxon>Basidiomycota</taxon>
        <taxon>Agaricomycotina</taxon>
        <taxon>Agaricomycetes</taxon>
        <taxon>Hymenochaetales</taxon>
        <taxon>Rickenellaceae</taxon>
        <taxon>Rickenella</taxon>
    </lineage>
</organism>
<evidence type="ECO:0000313" key="3">
    <source>
        <dbReference type="Proteomes" id="UP000294933"/>
    </source>
</evidence>
<dbReference type="AlphaFoldDB" id="A0A4Y7QGT9"/>
<feature type="domain" description="BTB" evidence="1">
    <location>
        <begin position="21"/>
        <end position="116"/>
    </location>
</feature>
<proteinExistence type="predicted"/>
<dbReference type="Pfam" id="PF00651">
    <property type="entry name" value="BTB"/>
    <property type="match status" value="1"/>
</dbReference>
<dbReference type="Proteomes" id="UP000294933">
    <property type="component" value="Unassembled WGS sequence"/>
</dbReference>
<dbReference type="InterPro" id="IPR000210">
    <property type="entry name" value="BTB/POZ_dom"/>
</dbReference>
<gene>
    <name evidence="2" type="ORF">BD410DRAFT_825706</name>
</gene>